<proteinExistence type="inferred from homology"/>
<accession>A0A9P9FKK3</accession>
<comment type="similarity">
    <text evidence="1">Belongs to the synembryn family.</text>
</comment>
<sequence length="372" mass="40126">MATIEAEAEIQNEVEEILEVLEAGTEVSTSAEREELLQRLLYRTKSTTDQALHLLFAKRGVCALGRYAFESRASSEWRTALRCLTNVLLRSTPSRQVFVDEGYAKQTISLMKNGDPDDEILTASILLHCSTGTNLDLGPNLENDDLAGIINRNVARHAKAASQSSSSLGMSGTATLALLSTLSLHYETQAYRFLDSLSSILELLDKATINSPPLQPPVTSLVACLASIPIQASQSFPDSAVDKLADILESSITAYGAGGGRELMSLFIALLRLVQSELATAQTRLRTRLLSSDQDKAASSGQAESLPQKLVHLATQSTAPEVRGIAMAVLFELSSKNESEFARNVGSENAAGFLASTRVQPPQNDSIEEKRT</sequence>
<dbReference type="GO" id="GO:0005085">
    <property type="term" value="F:guanyl-nucleotide exchange factor activity"/>
    <property type="evidence" value="ECO:0007669"/>
    <property type="project" value="UniProtKB-KW"/>
</dbReference>
<feature type="region of interest" description="Disordered" evidence="4">
    <location>
        <begin position="352"/>
        <end position="372"/>
    </location>
</feature>
<evidence type="ECO:0000313" key="6">
    <source>
        <dbReference type="Proteomes" id="UP000717696"/>
    </source>
</evidence>
<organism evidence="5 6">
    <name type="scientific">Dactylonectria estremocensis</name>
    <dbReference type="NCBI Taxonomy" id="1079267"/>
    <lineage>
        <taxon>Eukaryota</taxon>
        <taxon>Fungi</taxon>
        <taxon>Dikarya</taxon>
        <taxon>Ascomycota</taxon>
        <taxon>Pezizomycotina</taxon>
        <taxon>Sordariomycetes</taxon>
        <taxon>Hypocreomycetidae</taxon>
        <taxon>Hypocreales</taxon>
        <taxon>Nectriaceae</taxon>
        <taxon>Dactylonectria</taxon>
    </lineage>
</organism>
<dbReference type="SUPFAM" id="SSF48371">
    <property type="entry name" value="ARM repeat"/>
    <property type="match status" value="1"/>
</dbReference>
<dbReference type="InterPro" id="IPR019318">
    <property type="entry name" value="Gua_nucleotide_exch_fac_Ric8"/>
</dbReference>
<dbReference type="InterPro" id="IPR016024">
    <property type="entry name" value="ARM-type_fold"/>
</dbReference>
<dbReference type="EMBL" id="JAGMUU010000001">
    <property type="protein sequence ID" value="KAH7163587.1"/>
    <property type="molecule type" value="Genomic_DNA"/>
</dbReference>
<keyword evidence="2" id="KW-0344">Guanine-nucleotide releasing factor</keyword>
<keyword evidence="3" id="KW-0143">Chaperone</keyword>
<dbReference type="GO" id="GO:0007186">
    <property type="term" value="P:G protein-coupled receptor signaling pathway"/>
    <property type="evidence" value="ECO:0007669"/>
    <property type="project" value="TreeGrafter"/>
</dbReference>
<dbReference type="GO" id="GO:0001965">
    <property type="term" value="F:G-protein alpha-subunit binding"/>
    <property type="evidence" value="ECO:0007669"/>
    <property type="project" value="TreeGrafter"/>
</dbReference>
<comment type="caution">
    <text evidence="5">The sequence shown here is derived from an EMBL/GenBank/DDBJ whole genome shotgun (WGS) entry which is preliminary data.</text>
</comment>
<keyword evidence="6" id="KW-1185">Reference proteome</keyword>
<dbReference type="Gene3D" id="1.25.10.10">
    <property type="entry name" value="Leucine-rich Repeat Variant"/>
    <property type="match status" value="1"/>
</dbReference>
<dbReference type="Pfam" id="PF10165">
    <property type="entry name" value="Ric8"/>
    <property type="match status" value="1"/>
</dbReference>
<evidence type="ECO:0000256" key="2">
    <source>
        <dbReference type="ARBA" id="ARBA00022658"/>
    </source>
</evidence>
<dbReference type="PANTHER" id="PTHR12425">
    <property type="entry name" value="SYNEMBRYN"/>
    <property type="match status" value="1"/>
</dbReference>
<reference evidence="5" key="1">
    <citation type="journal article" date="2021" name="Nat. Commun.">
        <title>Genetic determinants of endophytism in the Arabidopsis root mycobiome.</title>
        <authorList>
            <person name="Mesny F."/>
            <person name="Miyauchi S."/>
            <person name="Thiergart T."/>
            <person name="Pickel B."/>
            <person name="Atanasova L."/>
            <person name="Karlsson M."/>
            <person name="Huettel B."/>
            <person name="Barry K.W."/>
            <person name="Haridas S."/>
            <person name="Chen C."/>
            <person name="Bauer D."/>
            <person name="Andreopoulos W."/>
            <person name="Pangilinan J."/>
            <person name="LaButti K."/>
            <person name="Riley R."/>
            <person name="Lipzen A."/>
            <person name="Clum A."/>
            <person name="Drula E."/>
            <person name="Henrissat B."/>
            <person name="Kohler A."/>
            <person name="Grigoriev I.V."/>
            <person name="Martin F.M."/>
            <person name="Hacquard S."/>
        </authorList>
    </citation>
    <scope>NUCLEOTIDE SEQUENCE</scope>
    <source>
        <strain evidence="5">MPI-CAGE-AT-0021</strain>
    </source>
</reference>
<dbReference type="GO" id="GO:0005737">
    <property type="term" value="C:cytoplasm"/>
    <property type="evidence" value="ECO:0007669"/>
    <property type="project" value="TreeGrafter"/>
</dbReference>
<dbReference type="PANTHER" id="PTHR12425:SF5">
    <property type="entry name" value="SYNEMBRYN"/>
    <property type="match status" value="1"/>
</dbReference>
<gene>
    <name evidence="5" type="ORF">B0J13DRAFT_39376</name>
</gene>
<dbReference type="OrthoDB" id="5585685at2759"/>
<dbReference type="Proteomes" id="UP000717696">
    <property type="component" value="Unassembled WGS sequence"/>
</dbReference>
<evidence type="ECO:0000256" key="1">
    <source>
        <dbReference type="ARBA" id="ARBA00009049"/>
    </source>
</evidence>
<dbReference type="AlphaFoldDB" id="A0A9P9FKK3"/>
<protein>
    <submittedName>
        <fullName evidence="5">Guanine nucleotide exchange factor</fullName>
    </submittedName>
</protein>
<evidence type="ECO:0000256" key="3">
    <source>
        <dbReference type="ARBA" id="ARBA00023186"/>
    </source>
</evidence>
<dbReference type="InterPro" id="IPR011989">
    <property type="entry name" value="ARM-like"/>
</dbReference>
<evidence type="ECO:0000256" key="4">
    <source>
        <dbReference type="SAM" id="MobiDB-lite"/>
    </source>
</evidence>
<name>A0A9P9FKK3_9HYPO</name>
<evidence type="ECO:0000313" key="5">
    <source>
        <dbReference type="EMBL" id="KAH7163587.1"/>
    </source>
</evidence>